<keyword evidence="3" id="KW-1185">Reference proteome</keyword>
<evidence type="ECO:0000313" key="3">
    <source>
        <dbReference type="Proteomes" id="UP001595896"/>
    </source>
</evidence>
<proteinExistence type="predicted"/>
<accession>A0ABV9NNX3</accession>
<dbReference type="Proteomes" id="UP001595896">
    <property type="component" value="Unassembled WGS sequence"/>
</dbReference>
<comment type="caution">
    <text evidence="2">The sequence shown here is derived from an EMBL/GenBank/DDBJ whole genome shotgun (WGS) entry which is preliminary data.</text>
</comment>
<keyword evidence="1" id="KW-0472">Membrane</keyword>
<evidence type="ECO:0000313" key="2">
    <source>
        <dbReference type="EMBL" id="MFC4735083.1"/>
    </source>
</evidence>
<evidence type="ECO:0000256" key="1">
    <source>
        <dbReference type="SAM" id="Phobius"/>
    </source>
</evidence>
<protein>
    <submittedName>
        <fullName evidence="2">Uncharacterized protein</fullName>
    </submittedName>
</protein>
<feature type="transmembrane region" description="Helical" evidence="1">
    <location>
        <begin position="6"/>
        <end position="25"/>
    </location>
</feature>
<gene>
    <name evidence="2" type="ORF">ACFO4L_00675</name>
</gene>
<dbReference type="RefSeq" id="WP_377907705.1">
    <property type="nucleotide sequence ID" value="NZ_JBHSGK010000001.1"/>
</dbReference>
<dbReference type="EMBL" id="JBHSGK010000001">
    <property type="protein sequence ID" value="MFC4735083.1"/>
    <property type="molecule type" value="Genomic_DNA"/>
</dbReference>
<keyword evidence="1" id="KW-1133">Transmembrane helix</keyword>
<name>A0ABV9NNX3_9BACI</name>
<sequence length="54" mass="5910">MEAAVIFSMGLLFMLAINFLGRRFIPGVNQSADQLIIISILQAAAIVLIVLFVF</sequence>
<reference evidence="3" key="1">
    <citation type="journal article" date="2019" name="Int. J. Syst. Evol. Microbiol.">
        <title>The Global Catalogue of Microorganisms (GCM) 10K type strain sequencing project: providing services to taxonomists for standard genome sequencing and annotation.</title>
        <authorList>
            <consortium name="The Broad Institute Genomics Platform"/>
            <consortium name="The Broad Institute Genome Sequencing Center for Infectious Disease"/>
            <person name="Wu L."/>
            <person name="Ma J."/>
        </authorList>
    </citation>
    <scope>NUCLEOTIDE SEQUENCE [LARGE SCALE GENOMIC DNA]</scope>
    <source>
        <strain evidence="3">JCM 12165</strain>
    </source>
</reference>
<organism evidence="2 3">
    <name type="scientific">Bacillus daqingensis</name>
    <dbReference type="NCBI Taxonomy" id="872396"/>
    <lineage>
        <taxon>Bacteria</taxon>
        <taxon>Bacillati</taxon>
        <taxon>Bacillota</taxon>
        <taxon>Bacilli</taxon>
        <taxon>Bacillales</taxon>
        <taxon>Bacillaceae</taxon>
        <taxon>Bacillus</taxon>
    </lineage>
</organism>
<feature type="transmembrane region" description="Helical" evidence="1">
    <location>
        <begin position="32"/>
        <end position="53"/>
    </location>
</feature>
<keyword evidence="1" id="KW-0812">Transmembrane</keyword>